<dbReference type="RefSeq" id="WP_128400621.1">
    <property type="nucleotide sequence ID" value="NZ_JAAXDN010000001.1"/>
</dbReference>
<protein>
    <submittedName>
        <fullName evidence="1">Uncharacterized protein</fullName>
    </submittedName>
</protein>
<evidence type="ECO:0000313" key="2">
    <source>
        <dbReference type="Proteomes" id="UP000283817"/>
    </source>
</evidence>
<sequence length="81" mass="9026">MASMEAATSLERFIAAVQNDFEEKLAAVRSTRRPNAKSSSTAMVEELKGKFASLYPVVCFRLCSFLSRCVGFAFLLALKRR</sequence>
<dbReference type="AlphaFoldDB" id="A0A444HIG6"/>
<proteinExistence type="predicted"/>
<accession>A0A444HIG6</accession>
<name>A0A444HIG6_RHILE</name>
<comment type="caution">
    <text evidence="1">The sequence shown here is derived from an EMBL/GenBank/DDBJ whole genome shotgun (WGS) entry which is preliminary data.</text>
</comment>
<gene>
    <name evidence="1" type="ORF">EHI47_37020</name>
</gene>
<evidence type="ECO:0000313" key="1">
    <source>
        <dbReference type="EMBL" id="RWX21223.1"/>
    </source>
</evidence>
<organism evidence="1 2">
    <name type="scientific">Rhizobium leguminosarum</name>
    <dbReference type="NCBI Taxonomy" id="384"/>
    <lineage>
        <taxon>Bacteria</taxon>
        <taxon>Pseudomonadati</taxon>
        <taxon>Pseudomonadota</taxon>
        <taxon>Alphaproteobacteria</taxon>
        <taxon>Hyphomicrobiales</taxon>
        <taxon>Rhizobiaceae</taxon>
        <taxon>Rhizobium/Agrobacterium group</taxon>
        <taxon>Rhizobium</taxon>
    </lineage>
</organism>
<reference evidence="1 2" key="1">
    <citation type="submission" date="2019-01" db="EMBL/GenBank/DDBJ databases">
        <title>RHIZO-ID as a novel technology for direct rhizobia identification.</title>
        <authorList>
            <person name="De Meyer S.E."/>
        </authorList>
    </citation>
    <scope>NUCLEOTIDE SEQUENCE [LARGE SCALE GENOMIC DNA]</scope>
    <source>
        <strain evidence="1 2">WSM448</strain>
    </source>
</reference>
<dbReference type="Proteomes" id="UP000283817">
    <property type="component" value="Unassembled WGS sequence"/>
</dbReference>
<dbReference type="EMBL" id="SBHX01000119">
    <property type="protein sequence ID" value="RWX21223.1"/>
    <property type="molecule type" value="Genomic_DNA"/>
</dbReference>